<organism evidence="1 2">
    <name type="scientific">Deinococcus soli</name>
    <name type="common">ex Cha et al. 2016</name>
    <dbReference type="NCBI Taxonomy" id="1309411"/>
    <lineage>
        <taxon>Bacteria</taxon>
        <taxon>Thermotogati</taxon>
        <taxon>Deinococcota</taxon>
        <taxon>Deinococci</taxon>
        <taxon>Deinococcales</taxon>
        <taxon>Deinococcaceae</taxon>
        <taxon>Deinococcus</taxon>
    </lineage>
</organism>
<accession>A0AAE3XBQ5</accession>
<comment type="caution">
    <text evidence="1">The sequence shown here is derived from an EMBL/GenBank/DDBJ whole genome shotgun (WGS) entry which is preliminary data.</text>
</comment>
<dbReference type="EMBL" id="JAVDQK010000005">
    <property type="protein sequence ID" value="MDR6218562.1"/>
    <property type="molecule type" value="Genomic_DNA"/>
</dbReference>
<proteinExistence type="predicted"/>
<sequence length="133" mass="14964">MPPRYLPMVIPDELRPRRAARGMSVDTLAHYVHTAEREAAQGRLSSPVMQQLLMHTRIVRRNLTAEQARDARYEDLSRRADELHDLRSTGGNVVTDLQRRVGAALERLADEPDSALKRELLALLRAPHAGDAP</sequence>
<dbReference type="RefSeq" id="WP_309852872.1">
    <property type="nucleotide sequence ID" value="NZ_JAVDQJ010000004.1"/>
</dbReference>
<gene>
    <name evidence="1" type="ORF">J2Y00_002159</name>
</gene>
<protein>
    <submittedName>
        <fullName evidence="1">Uncharacterized protein</fullName>
    </submittedName>
</protein>
<reference evidence="1" key="1">
    <citation type="submission" date="2023-07" db="EMBL/GenBank/DDBJ databases">
        <title>Sorghum-associated microbial communities from plants grown in Nebraska, USA.</title>
        <authorList>
            <person name="Schachtman D."/>
        </authorList>
    </citation>
    <scope>NUCLEOTIDE SEQUENCE</scope>
    <source>
        <strain evidence="1">BE330</strain>
    </source>
</reference>
<name>A0AAE3XBQ5_9DEIO</name>
<dbReference type="Proteomes" id="UP001185331">
    <property type="component" value="Unassembled WGS sequence"/>
</dbReference>
<evidence type="ECO:0000313" key="1">
    <source>
        <dbReference type="EMBL" id="MDR6218562.1"/>
    </source>
</evidence>
<evidence type="ECO:0000313" key="2">
    <source>
        <dbReference type="Proteomes" id="UP001185331"/>
    </source>
</evidence>
<dbReference type="AlphaFoldDB" id="A0AAE3XBQ5"/>